<organism evidence="1 2">
    <name type="scientific">Brassicogethes aeneus</name>
    <name type="common">Rape pollen beetle</name>
    <name type="synonym">Meligethes aeneus</name>
    <dbReference type="NCBI Taxonomy" id="1431903"/>
    <lineage>
        <taxon>Eukaryota</taxon>
        <taxon>Metazoa</taxon>
        <taxon>Ecdysozoa</taxon>
        <taxon>Arthropoda</taxon>
        <taxon>Hexapoda</taxon>
        <taxon>Insecta</taxon>
        <taxon>Pterygota</taxon>
        <taxon>Neoptera</taxon>
        <taxon>Endopterygota</taxon>
        <taxon>Coleoptera</taxon>
        <taxon>Polyphaga</taxon>
        <taxon>Cucujiformia</taxon>
        <taxon>Nitidulidae</taxon>
        <taxon>Meligethinae</taxon>
        <taxon>Brassicogethes</taxon>
    </lineage>
</organism>
<dbReference type="EMBL" id="OV121139">
    <property type="protein sequence ID" value="CAH0563085.1"/>
    <property type="molecule type" value="Genomic_DNA"/>
</dbReference>
<protein>
    <submittedName>
        <fullName evidence="1">Uncharacterized protein</fullName>
    </submittedName>
</protein>
<dbReference type="AlphaFoldDB" id="A0A9P0FMJ4"/>
<reference evidence="1" key="1">
    <citation type="submission" date="2021-12" db="EMBL/GenBank/DDBJ databases">
        <authorList>
            <person name="King R."/>
        </authorList>
    </citation>
    <scope>NUCLEOTIDE SEQUENCE</scope>
</reference>
<evidence type="ECO:0000313" key="2">
    <source>
        <dbReference type="Proteomes" id="UP001154078"/>
    </source>
</evidence>
<evidence type="ECO:0000313" key="1">
    <source>
        <dbReference type="EMBL" id="CAH0563085.1"/>
    </source>
</evidence>
<keyword evidence="2" id="KW-1185">Reference proteome</keyword>
<proteinExistence type="predicted"/>
<accession>A0A9P0FMJ4</accession>
<dbReference type="OrthoDB" id="8806090at2759"/>
<gene>
    <name evidence="1" type="ORF">MELIAE_LOCUS12071</name>
</gene>
<sequence length="243" mass="28175">MPAYVLKEKTVKVVVIQTIIDEMRTMSDSIESKAFKIIAQKLVQTYPNTFKDVDIDGVVLGDGWHSTFLKLFDRNQYLNRPHKRSLEFKAPKIPNKKIKQVTSAKAGCSNWQPQLSKEDDPLKITYAEQRHLLNNIENVPTVTEVEEKFSENMLERCKKIIIFSEKKKMFEERDCDNDLKYSLQIVCKYFNEDFSVMYKKEIEVNNSKALVDKAPQIIEGGKFNIFIIGIAILKPSVQVKRSF</sequence>
<dbReference type="Proteomes" id="UP001154078">
    <property type="component" value="Chromosome 8"/>
</dbReference>
<name>A0A9P0FMJ4_BRAAE</name>